<keyword evidence="2" id="KW-0378">Hydrolase</keyword>
<gene>
    <name evidence="2" type="ORF">E2493_01745</name>
</gene>
<feature type="domain" description="AB hydrolase-1" evidence="1">
    <location>
        <begin position="41"/>
        <end position="146"/>
    </location>
</feature>
<evidence type="ECO:0000313" key="2">
    <source>
        <dbReference type="EMBL" id="TFI59999.1"/>
    </source>
</evidence>
<dbReference type="InterPro" id="IPR000073">
    <property type="entry name" value="AB_hydrolase_1"/>
</dbReference>
<dbReference type="OrthoDB" id="7389193at2"/>
<name>A0A4Y8ZYG3_9SPHN</name>
<sequence>MSEVRVARPPLRLLIREPFALAARLHRAFGRLGPLGPEDGPRVMVIPGFLATDRSTLGLQRALARSGYRVTGWGMGLNRGARPDTLEKIVARLEAFAEAGPAVLVGWSLGGIYAREVAKRRPDLVAKVVTLGSPFSGHPRANNAWRLYELVARHPVDAPPIETVLSEKPPVPTVALWSRRDGVVAPECARGQEGERDVAIELHCSHMAFAVSARAWPHVVAAVRD</sequence>
<accession>A0A4Y8ZYG3</accession>
<dbReference type="SUPFAM" id="SSF53474">
    <property type="entry name" value="alpha/beta-Hydrolases"/>
    <property type="match status" value="1"/>
</dbReference>
<organism evidence="2 3">
    <name type="scientific">Sphingomonas parva</name>
    <dbReference type="NCBI Taxonomy" id="2555898"/>
    <lineage>
        <taxon>Bacteria</taxon>
        <taxon>Pseudomonadati</taxon>
        <taxon>Pseudomonadota</taxon>
        <taxon>Alphaproteobacteria</taxon>
        <taxon>Sphingomonadales</taxon>
        <taxon>Sphingomonadaceae</taxon>
        <taxon>Sphingomonas</taxon>
    </lineage>
</organism>
<keyword evidence="3" id="KW-1185">Reference proteome</keyword>
<evidence type="ECO:0000313" key="3">
    <source>
        <dbReference type="Proteomes" id="UP000298213"/>
    </source>
</evidence>
<dbReference type="EMBL" id="SPDV01000002">
    <property type="protein sequence ID" value="TFI59999.1"/>
    <property type="molecule type" value="Genomic_DNA"/>
</dbReference>
<comment type="caution">
    <text evidence="2">The sequence shown here is derived from an EMBL/GenBank/DDBJ whole genome shotgun (WGS) entry which is preliminary data.</text>
</comment>
<dbReference type="Proteomes" id="UP000298213">
    <property type="component" value="Unassembled WGS sequence"/>
</dbReference>
<reference evidence="2 3" key="1">
    <citation type="submission" date="2019-03" db="EMBL/GenBank/DDBJ databases">
        <title>Genome sequence of Sphingomonas sp. 17J27-24.</title>
        <authorList>
            <person name="Kim M."/>
            <person name="Maeng S."/>
            <person name="Sathiyaraj S."/>
        </authorList>
    </citation>
    <scope>NUCLEOTIDE SEQUENCE [LARGE SCALE GENOMIC DNA]</scope>
    <source>
        <strain evidence="2 3">17J27-24</strain>
    </source>
</reference>
<dbReference type="Gene3D" id="3.40.50.1820">
    <property type="entry name" value="alpha/beta hydrolase"/>
    <property type="match status" value="1"/>
</dbReference>
<evidence type="ECO:0000259" key="1">
    <source>
        <dbReference type="Pfam" id="PF00561"/>
    </source>
</evidence>
<protein>
    <submittedName>
        <fullName evidence="2">Alpha/beta hydrolase</fullName>
    </submittedName>
</protein>
<dbReference type="InterPro" id="IPR029058">
    <property type="entry name" value="AB_hydrolase_fold"/>
</dbReference>
<dbReference type="Pfam" id="PF00561">
    <property type="entry name" value="Abhydrolase_1"/>
    <property type="match status" value="1"/>
</dbReference>
<dbReference type="AlphaFoldDB" id="A0A4Y8ZYG3"/>
<proteinExistence type="predicted"/>
<dbReference type="GO" id="GO:0016787">
    <property type="term" value="F:hydrolase activity"/>
    <property type="evidence" value="ECO:0007669"/>
    <property type="project" value="UniProtKB-KW"/>
</dbReference>